<keyword evidence="3" id="KW-1185">Reference proteome</keyword>
<accession>A0A919W3F5</accession>
<evidence type="ECO:0000256" key="1">
    <source>
        <dbReference type="SAM" id="MobiDB-lite"/>
    </source>
</evidence>
<dbReference type="EMBL" id="BOQN01000085">
    <property type="protein sequence ID" value="GIM94712.1"/>
    <property type="molecule type" value="Genomic_DNA"/>
</dbReference>
<proteinExistence type="predicted"/>
<feature type="region of interest" description="Disordered" evidence="1">
    <location>
        <begin position="61"/>
        <end position="89"/>
    </location>
</feature>
<protein>
    <submittedName>
        <fullName evidence="2">Uncharacterized protein</fullName>
    </submittedName>
</protein>
<feature type="compositionally biased region" description="Basic residues" evidence="1">
    <location>
        <begin position="62"/>
        <end position="89"/>
    </location>
</feature>
<evidence type="ECO:0000313" key="3">
    <source>
        <dbReference type="Proteomes" id="UP000677082"/>
    </source>
</evidence>
<sequence length="89" mass="9853">MKLITLGIVQIRLEAVMDGAGCCDIATSSPPPEPAQAWAPGKLAPDRFTVTRRATITSLHPAARHPSRAAQRVRRPRNLVHRRPRRART</sequence>
<dbReference type="Proteomes" id="UP000677082">
    <property type="component" value="Unassembled WGS sequence"/>
</dbReference>
<gene>
    <name evidence="2" type="ORF">Ato02nite_065050</name>
</gene>
<dbReference type="AlphaFoldDB" id="A0A919W3F5"/>
<reference evidence="2 3" key="1">
    <citation type="submission" date="2021-03" db="EMBL/GenBank/DDBJ databases">
        <title>Whole genome shotgun sequence of Actinoplanes toevensis NBRC 105298.</title>
        <authorList>
            <person name="Komaki H."/>
            <person name="Tamura T."/>
        </authorList>
    </citation>
    <scope>NUCLEOTIDE SEQUENCE [LARGE SCALE GENOMIC DNA]</scope>
    <source>
        <strain evidence="2 3">NBRC 105298</strain>
    </source>
</reference>
<comment type="caution">
    <text evidence="2">The sequence shown here is derived from an EMBL/GenBank/DDBJ whole genome shotgun (WGS) entry which is preliminary data.</text>
</comment>
<evidence type="ECO:0000313" key="2">
    <source>
        <dbReference type="EMBL" id="GIM94712.1"/>
    </source>
</evidence>
<name>A0A919W3F5_9ACTN</name>
<organism evidence="2 3">
    <name type="scientific">Paractinoplanes toevensis</name>
    <dbReference type="NCBI Taxonomy" id="571911"/>
    <lineage>
        <taxon>Bacteria</taxon>
        <taxon>Bacillati</taxon>
        <taxon>Actinomycetota</taxon>
        <taxon>Actinomycetes</taxon>
        <taxon>Micromonosporales</taxon>
        <taxon>Micromonosporaceae</taxon>
        <taxon>Paractinoplanes</taxon>
    </lineage>
</organism>